<feature type="domain" description="SpaA-like prealbumin fold" evidence="6">
    <location>
        <begin position="110"/>
        <end position="180"/>
    </location>
</feature>
<keyword evidence="8" id="KW-1185">Reference proteome</keyword>
<keyword evidence="3 5" id="KW-0732">Signal</keyword>
<gene>
    <name evidence="7" type="ORF">SAMN05444695_109164</name>
</gene>
<feature type="signal peptide" evidence="5">
    <location>
        <begin position="1"/>
        <end position="25"/>
    </location>
</feature>
<dbReference type="Pfam" id="PF17802">
    <property type="entry name" value="SpaA"/>
    <property type="match status" value="2"/>
</dbReference>
<evidence type="ECO:0000256" key="5">
    <source>
        <dbReference type="SAM" id="SignalP"/>
    </source>
</evidence>
<dbReference type="EMBL" id="FNDN01000009">
    <property type="protein sequence ID" value="SDI65164.1"/>
    <property type="molecule type" value="Genomic_DNA"/>
</dbReference>
<comment type="similarity">
    <text evidence="1">Belongs to the serine-aspartate repeat-containing protein (SDr) family.</text>
</comment>
<evidence type="ECO:0000313" key="7">
    <source>
        <dbReference type="EMBL" id="SDI65164.1"/>
    </source>
</evidence>
<name>A0A1G8MB60_9NOCA</name>
<dbReference type="AlphaFoldDB" id="A0A1G8MB60"/>
<dbReference type="PANTHER" id="PTHR36108:SF13">
    <property type="entry name" value="COLOSSIN-B-RELATED"/>
    <property type="match status" value="1"/>
</dbReference>
<feature type="region of interest" description="Disordered" evidence="4">
    <location>
        <begin position="24"/>
        <end position="94"/>
    </location>
</feature>
<dbReference type="InterPro" id="IPR041033">
    <property type="entry name" value="SpaA_PFL_dom_1"/>
</dbReference>
<feature type="chain" id="PRO_5043601751" description="SpaA-like prealbumin fold domain-containing protein" evidence="5">
    <location>
        <begin position="26"/>
        <end position="405"/>
    </location>
</feature>
<keyword evidence="2" id="KW-0964">Secreted</keyword>
<dbReference type="SUPFAM" id="SSF49478">
    <property type="entry name" value="Cna protein B-type domain"/>
    <property type="match status" value="1"/>
</dbReference>
<evidence type="ECO:0000259" key="6">
    <source>
        <dbReference type="Pfam" id="PF17802"/>
    </source>
</evidence>
<evidence type="ECO:0000256" key="4">
    <source>
        <dbReference type="SAM" id="MobiDB-lite"/>
    </source>
</evidence>
<sequence>MKTRSLLAALFGLTLITASTVSAHADPVPDASDPGLPPATVSEETSAPQDTTVPESPRSEVPESPRSEVPESPRSEVPEFPRSEVPESPRSEVSEHTLLGSISVQASTISEDAPVPGAVLEVTGCEGGPTNTLVTRDDGYTSVSALTLGCYTVMLTATPSGYQTVTPGPHTVALTADSPRAQVGFHFQPVMGIETGTVVVDARSESAGTPVAGVYATIESCHGQRLVGEVTTGPDGQASASASLGCYVVRAVGLPADSALVSASVSRVELTAPGQVAVAHFVIGRAEPPTDSVRGRIVKQDRITGALLPGAVFEVFTCGGEFVEQVSIPAGGQQNLTLVPGCYRAVETVAPVGYVAGEPLWFRVDPGRYFTVSVLNLAADQQPVFRNPDQRHRLQSVPSGSIVAG</sequence>
<evidence type="ECO:0000256" key="3">
    <source>
        <dbReference type="ARBA" id="ARBA00022729"/>
    </source>
</evidence>
<evidence type="ECO:0000313" key="8">
    <source>
        <dbReference type="Proteomes" id="UP000183263"/>
    </source>
</evidence>
<dbReference type="Proteomes" id="UP000183263">
    <property type="component" value="Unassembled WGS sequence"/>
</dbReference>
<dbReference type="PANTHER" id="PTHR36108">
    <property type="entry name" value="COLOSSIN-B-RELATED"/>
    <property type="match status" value="1"/>
</dbReference>
<protein>
    <recommendedName>
        <fullName evidence="6">SpaA-like prealbumin fold domain-containing protein</fullName>
    </recommendedName>
</protein>
<organism evidence="7 8">
    <name type="scientific">Rhodococcus triatomae</name>
    <dbReference type="NCBI Taxonomy" id="300028"/>
    <lineage>
        <taxon>Bacteria</taxon>
        <taxon>Bacillati</taxon>
        <taxon>Actinomycetota</taxon>
        <taxon>Actinomycetes</taxon>
        <taxon>Mycobacteriales</taxon>
        <taxon>Nocardiaceae</taxon>
        <taxon>Rhodococcus</taxon>
    </lineage>
</organism>
<accession>A0A1G8MB60</accession>
<dbReference type="GO" id="GO:0005975">
    <property type="term" value="P:carbohydrate metabolic process"/>
    <property type="evidence" value="ECO:0007669"/>
    <property type="project" value="UniProtKB-ARBA"/>
</dbReference>
<proteinExistence type="inferred from homology"/>
<dbReference type="RefSeq" id="WP_072736815.1">
    <property type="nucleotide sequence ID" value="NZ_CP048813.1"/>
</dbReference>
<feature type="domain" description="SpaA-like prealbumin fold" evidence="6">
    <location>
        <begin position="297"/>
        <end position="372"/>
    </location>
</feature>
<dbReference type="OrthoDB" id="9804660at2"/>
<feature type="compositionally biased region" description="Polar residues" evidence="4">
    <location>
        <begin position="42"/>
        <end position="52"/>
    </location>
</feature>
<reference evidence="7 8" key="1">
    <citation type="submission" date="2016-10" db="EMBL/GenBank/DDBJ databases">
        <authorList>
            <person name="de Groot N.N."/>
        </authorList>
    </citation>
    <scope>NUCLEOTIDE SEQUENCE [LARGE SCALE GENOMIC DNA]</scope>
    <source>
        <strain evidence="7 8">DSM 44892</strain>
    </source>
</reference>
<evidence type="ECO:0000256" key="1">
    <source>
        <dbReference type="ARBA" id="ARBA00007257"/>
    </source>
</evidence>
<evidence type="ECO:0000256" key="2">
    <source>
        <dbReference type="ARBA" id="ARBA00022525"/>
    </source>
</evidence>
<dbReference type="InterPro" id="IPR013783">
    <property type="entry name" value="Ig-like_fold"/>
</dbReference>
<feature type="compositionally biased region" description="Basic and acidic residues" evidence="4">
    <location>
        <begin position="57"/>
        <end position="94"/>
    </location>
</feature>
<dbReference type="Gene3D" id="2.60.40.10">
    <property type="entry name" value="Immunoglobulins"/>
    <property type="match status" value="2"/>
</dbReference>